<sequence>MKRAFAIAACYCVAMIQVLAGSQHQQIARNYIKKVSSPQAMISSEASILRKRGSMFSKNRGKTEDPQARIARLRKMTPTTATLNDIHTVPGYERGEPSSSHPSAAKMTSVGPKTFVWSRTHDGRELQRPAAPGRDQRQSIAVNHRHGSLVVGKSGSKKSYIKSSVEGRRVEGRIETGKDSHARMEFDLEGQKYQGYIGPGTKAQIAFRHPSPTKKFSMTSRLHGKGSLVTQGQAHFGSQDVTPNDTRTLPDRFNSQELEPPDY</sequence>
<evidence type="ECO:0000256" key="1">
    <source>
        <dbReference type="SAM" id="MobiDB-lite"/>
    </source>
</evidence>
<dbReference type="Proteomes" id="UP000664169">
    <property type="component" value="Unassembled WGS sequence"/>
</dbReference>
<reference evidence="3" key="1">
    <citation type="submission" date="2021-03" db="EMBL/GenBank/DDBJ databases">
        <authorList>
            <person name="Tagirdzhanova G."/>
        </authorList>
    </citation>
    <scope>NUCLEOTIDE SEQUENCE</scope>
</reference>
<dbReference type="AlphaFoldDB" id="A0A8H3ES48"/>
<feature type="compositionally biased region" description="Polar residues" evidence="1">
    <location>
        <begin position="239"/>
        <end position="257"/>
    </location>
</feature>
<feature type="signal peptide" evidence="2">
    <location>
        <begin position="1"/>
        <end position="20"/>
    </location>
</feature>
<feature type="region of interest" description="Disordered" evidence="1">
    <location>
        <begin position="87"/>
        <end position="108"/>
    </location>
</feature>
<dbReference type="EMBL" id="CAJPDQ010000004">
    <property type="protein sequence ID" value="CAF9907926.1"/>
    <property type="molecule type" value="Genomic_DNA"/>
</dbReference>
<evidence type="ECO:0000256" key="2">
    <source>
        <dbReference type="SAM" id="SignalP"/>
    </source>
</evidence>
<keyword evidence="4" id="KW-1185">Reference proteome</keyword>
<feature type="region of interest" description="Disordered" evidence="1">
    <location>
        <begin position="233"/>
        <end position="263"/>
    </location>
</feature>
<proteinExistence type="predicted"/>
<gene>
    <name evidence="3" type="ORF">GOMPHAMPRED_006022</name>
</gene>
<comment type="caution">
    <text evidence="3">The sequence shown here is derived from an EMBL/GenBank/DDBJ whole genome shotgun (WGS) entry which is preliminary data.</text>
</comment>
<organism evidence="3 4">
    <name type="scientific">Gomphillus americanus</name>
    <dbReference type="NCBI Taxonomy" id="1940652"/>
    <lineage>
        <taxon>Eukaryota</taxon>
        <taxon>Fungi</taxon>
        <taxon>Dikarya</taxon>
        <taxon>Ascomycota</taxon>
        <taxon>Pezizomycotina</taxon>
        <taxon>Lecanoromycetes</taxon>
        <taxon>OSLEUM clade</taxon>
        <taxon>Ostropomycetidae</taxon>
        <taxon>Ostropales</taxon>
        <taxon>Graphidaceae</taxon>
        <taxon>Gomphilloideae</taxon>
        <taxon>Gomphillus</taxon>
    </lineage>
</organism>
<feature type="chain" id="PRO_5034247867" description="Secreted protein" evidence="2">
    <location>
        <begin position="21"/>
        <end position="263"/>
    </location>
</feature>
<protein>
    <recommendedName>
        <fullName evidence="5">Secreted protein</fullName>
    </recommendedName>
</protein>
<feature type="region of interest" description="Disordered" evidence="1">
    <location>
        <begin position="123"/>
        <end position="155"/>
    </location>
</feature>
<keyword evidence="2" id="KW-0732">Signal</keyword>
<evidence type="ECO:0008006" key="5">
    <source>
        <dbReference type="Google" id="ProtNLM"/>
    </source>
</evidence>
<name>A0A8H3ES48_9LECA</name>
<accession>A0A8H3ES48</accession>
<evidence type="ECO:0000313" key="3">
    <source>
        <dbReference type="EMBL" id="CAF9907926.1"/>
    </source>
</evidence>
<evidence type="ECO:0000313" key="4">
    <source>
        <dbReference type="Proteomes" id="UP000664169"/>
    </source>
</evidence>